<dbReference type="AlphaFoldDB" id="A0A0E0G4C6"/>
<proteinExistence type="predicted"/>
<dbReference type="HOGENOM" id="CLU_2626150_0_0_1"/>
<dbReference type="EnsemblPlants" id="ONIVA02G11880.1">
    <property type="protein sequence ID" value="ONIVA02G11880.1"/>
    <property type="gene ID" value="ONIVA02G11880"/>
</dbReference>
<organism evidence="2">
    <name type="scientific">Oryza nivara</name>
    <name type="common">Indian wild rice</name>
    <name type="synonym">Oryza sativa f. spontanea</name>
    <dbReference type="NCBI Taxonomy" id="4536"/>
    <lineage>
        <taxon>Eukaryota</taxon>
        <taxon>Viridiplantae</taxon>
        <taxon>Streptophyta</taxon>
        <taxon>Embryophyta</taxon>
        <taxon>Tracheophyta</taxon>
        <taxon>Spermatophyta</taxon>
        <taxon>Magnoliopsida</taxon>
        <taxon>Liliopsida</taxon>
        <taxon>Poales</taxon>
        <taxon>Poaceae</taxon>
        <taxon>BOP clade</taxon>
        <taxon>Oryzoideae</taxon>
        <taxon>Oryzeae</taxon>
        <taxon>Oryzinae</taxon>
        <taxon>Oryza</taxon>
    </lineage>
</organism>
<feature type="region of interest" description="Disordered" evidence="1">
    <location>
        <begin position="1"/>
        <end position="78"/>
    </location>
</feature>
<evidence type="ECO:0000313" key="2">
    <source>
        <dbReference type="EnsemblPlants" id="ONIVA02G11880.1"/>
    </source>
</evidence>
<keyword evidence="3" id="KW-1185">Reference proteome</keyword>
<sequence length="78" mass="8244">MWEGGCGRSCGTGRRRSTSTIWRGERGEAGRKKKANPSSSSYTSPPRQWSNLIDEAEANGVDGEPDGESEGGVGGRSV</sequence>
<feature type="compositionally biased region" description="Polar residues" evidence="1">
    <location>
        <begin position="36"/>
        <end position="51"/>
    </location>
</feature>
<dbReference type="Proteomes" id="UP000006591">
    <property type="component" value="Chromosome 2"/>
</dbReference>
<reference evidence="2" key="2">
    <citation type="submission" date="2018-04" db="EMBL/GenBank/DDBJ databases">
        <title>OnivRS2 (Oryza nivara Reference Sequence Version 2).</title>
        <authorList>
            <person name="Zhang J."/>
            <person name="Kudrna D."/>
            <person name="Lee S."/>
            <person name="Talag J."/>
            <person name="Rajasekar S."/>
            <person name="Welchert J."/>
            <person name="Hsing Y.-I."/>
            <person name="Wing R.A."/>
        </authorList>
    </citation>
    <scope>NUCLEOTIDE SEQUENCE [LARGE SCALE GENOMIC DNA]</scope>
    <source>
        <strain evidence="2">SL10</strain>
    </source>
</reference>
<reference evidence="2" key="1">
    <citation type="submission" date="2015-04" db="UniProtKB">
        <authorList>
            <consortium name="EnsemblPlants"/>
        </authorList>
    </citation>
    <scope>IDENTIFICATION</scope>
    <source>
        <strain evidence="2">SL10</strain>
    </source>
</reference>
<protein>
    <submittedName>
        <fullName evidence="2">Uncharacterized protein</fullName>
    </submittedName>
</protein>
<accession>A0A0E0G4C6</accession>
<dbReference type="OMA" id="TSPPRQW"/>
<feature type="compositionally biased region" description="Gly residues" evidence="1">
    <location>
        <begin position="1"/>
        <end position="10"/>
    </location>
</feature>
<evidence type="ECO:0000256" key="1">
    <source>
        <dbReference type="SAM" id="MobiDB-lite"/>
    </source>
</evidence>
<name>A0A0E0G4C6_ORYNI</name>
<dbReference type="Gramene" id="ONIVA02G11880.1">
    <property type="protein sequence ID" value="ONIVA02G11880.1"/>
    <property type="gene ID" value="ONIVA02G11880"/>
</dbReference>
<evidence type="ECO:0000313" key="3">
    <source>
        <dbReference type="Proteomes" id="UP000006591"/>
    </source>
</evidence>